<protein>
    <submittedName>
        <fullName evidence="2">Uncharacterized protein</fullName>
    </submittedName>
</protein>
<proteinExistence type="predicted"/>
<organism evidence="2 3">
    <name type="scientific">Eumeta variegata</name>
    <name type="common">Bagworm moth</name>
    <name type="synonym">Eumeta japonica</name>
    <dbReference type="NCBI Taxonomy" id="151549"/>
    <lineage>
        <taxon>Eukaryota</taxon>
        <taxon>Metazoa</taxon>
        <taxon>Ecdysozoa</taxon>
        <taxon>Arthropoda</taxon>
        <taxon>Hexapoda</taxon>
        <taxon>Insecta</taxon>
        <taxon>Pterygota</taxon>
        <taxon>Neoptera</taxon>
        <taxon>Endopterygota</taxon>
        <taxon>Lepidoptera</taxon>
        <taxon>Glossata</taxon>
        <taxon>Ditrysia</taxon>
        <taxon>Tineoidea</taxon>
        <taxon>Psychidae</taxon>
        <taxon>Oiketicinae</taxon>
        <taxon>Eumeta</taxon>
    </lineage>
</organism>
<sequence length="107" mass="11759">MRWTLRGNTHTHTRAEPDNPERGSKEHCSNTLNKRVAQGTGPKATDRDGGTTGTGYPSLGFLRIHTALTVPLWLTRLGRIDMLRPWDNVATPQGVATHSLGSPDIYV</sequence>
<reference evidence="2 3" key="1">
    <citation type="journal article" date="2019" name="Commun. Biol.">
        <title>The bagworm genome reveals a unique fibroin gene that provides high tensile strength.</title>
        <authorList>
            <person name="Kono N."/>
            <person name="Nakamura H."/>
            <person name="Ohtoshi R."/>
            <person name="Tomita M."/>
            <person name="Numata K."/>
            <person name="Arakawa K."/>
        </authorList>
    </citation>
    <scope>NUCLEOTIDE SEQUENCE [LARGE SCALE GENOMIC DNA]</scope>
</reference>
<gene>
    <name evidence="2" type="ORF">EVAR_72542_1</name>
</gene>
<accession>A0A4C1T274</accession>
<dbReference type="Proteomes" id="UP000299102">
    <property type="component" value="Unassembled WGS sequence"/>
</dbReference>
<evidence type="ECO:0000313" key="2">
    <source>
        <dbReference type="EMBL" id="GBP08316.1"/>
    </source>
</evidence>
<keyword evidence="3" id="KW-1185">Reference proteome</keyword>
<dbReference type="EMBL" id="BGZK01004322">
    <property type="protein sequence ID" value="GBP08316.1"/>
    <property type="molecule type" value="Genomic_DNA"/>
</dbReference>
<feature type="compositionally biased region" description="Basic and acidic residues" evidence="1">
    <location>
        <begin position="13"/>
        <end position="28"/>
    </location>
</feature>
<feature type="compositionally biased region" description="Polar residues" evidence="1">
    <location>
        <begin position="1"/>
        <end position="10"/>
    </location>
</feature>
<evidence type="ECO:0000256" key="1">
    <source>
        <dbReference type="SAM" id="MobiDB-lite"/>
    </source>
</evidence>
<dbReference type="AlphaFoldDB" id="A0A4C1T274"/>
<name>A0A4C1T274_EUMVA</name>
<feature type="region of interest" description="Disordered" evidence="1">
    <location>
        <begin position="1"/>
        <end position="56"/>
    </location>
</feature>
<evidence type="ECO:0000313" key="3">
    <source>
        <dbReference type="Proteomes" id="UP000299102"/>
    </source>
</evidence>
<comment type="caution">
    <text evidence="2">The sequence shown here is derived from an EMBL/GenBank/DDBJ whole genome shotgun (WGS) entry which is preliminary data.</text>
</comment>